<keyword evidence="3" id="KW-1185">Reference proteome</keyword>
<dbReference type="InterPro" id="IPR008557">
    <property type="entry name" value="PhoX"/>
</dbReference>
<evidence type="ECO:0000313" key="2">
    <source>
        <dbReference type="EMBL" id="KAA1189786.1"/>
    </source>
</evidence>
<dbReference type="Gene3D" id="2.130.10.10">
    <property type="entry name" value="YVTN repeat-like/Quinoprotein amine dehydrogenase"/>
    <property type="match status" value="1"/>
</dbReference>
<dbReference type="PANTHER" id="PTHR35399">
    <property type="entry name" value="SLR8030 PROTEIN"/>
    <property type="match status" value="1"/>
</dbReference>
<dbReference type="PROSITE" id="PS51257">
    <property type="entry name" value="PROKAR_LIPOPROTEIN"/>
    <property type="match status" value="1"/>
</dbReference>
<comment type="caution">
    <text evidence="2">The sequence shown here is derived from an EMBL/GenBank/DDBJ whole genome shotgun (WGS) entry which is preliminary data.</text>
</comment>
<dbReference type="AlphaFoldDB" id="A0A5B0WS97"/>
<keyword evidence="1" id="KW-0732">Signal</keyword>
<dbReference type="SUPFAM" id="SSF63829">
    <property type="entry name" value="Calcium-dependent phosphotriesterase"/>
    <property type="match status" value="1"/>
</dbReference>
<sequence>MTRRTLVRSTLLAAGWASSGHLLSACSNSADYATTPLSNMENIGALLAEDRNGIRLPPGFSSKVIAQSGQPVIAGDPFLWGASPDGGACFAQQDGSWIYVCNNELGGNAGGVSAIHFDRTGAPQSAYPILTGTSRNCAGGKLPYGRWLSCEETPTGQVYECDPTGKKPAIVRPLLGVFRHEAAAYDLENHHIYLTEDRPDGKLYRFVPGNFRPDGYADLSSGHLEVAEIVDVVTGAAVWHRLPDPEAHKEETRFQVAEATSFAGGEGIEYHEGKVYFTTKISNQVHVYDTQKQRFSVLYDKKEHDPAILSGVDNIHLNSHGDIFVAEDGGDMQVVVITKGGNIKPLLEIPSHRASEITGPAFSPDLKHFYFSSQRGASGSVFDGTTYQITGPFFISS</sequence>
<evidence type="ECO:0000256" key="1">
    <source>
        <dbReference type="SAM" id="SignalP"/>
    </source>
</evidence>
<feature type="signal peptide" evidence="1">
    <location>
        <begin position="1"/>
        <end position="24"/>
    </location>
</feature>
<accession>A0A5B0WS97</accession>
<protein>
    <submittedName>
        <fullName evidence="2">DUF839 domain-containing protein</fullName>
    </submittedName>
</protein>
<evidence type="ECO:0000313" key="3">
    <source>
        <dbReference type="Proteomes" id="UP000323708"/>
    </source>
</evidence>
<gene>
    <name evidence="2" type="ORF">F0M18_14250</name>
</gene>
<dbReference type="EMBL" id="VTUX01000007">
    <property type="protein sequence ID" value="KAA1189786.1"/>
    <property type="molecule type" value="Genomic_DNA"/>
</dbReference>
<organism evidence="2 3">
    <name type="scientific">Pseudohalioglobus sediminis</name>
    <dbReference type="NCBI Taxonomy" id="2606449"/>
    <lineage>
        <taxon>Bacteria</taxon>
        <taxon>Pseudomonadati</taxon>
        <taxon>Pseudomonadota</taxon>
        <taxon>Gammaproteobacteria</taxon>
        <taxon>Cellvibrionales</taxon>
        <taxon>Halieaceae</taxon>
        <taxon>Pseudohalioglobus</taxon>
    </lineage>
</organism>
<dbReference type="PANTHER" id="PTHR35399:SF2">
    <property type="entry name" value="DUF839 DOMAIN-CONTAINING PROTEIN"/>
    <property type="match status" value="1"/>
</dbReference>
<proteinExistence type="predicted"/>
<dbReference type="Proteomes" id="UP000323708">
    <property type="component" value="Unassembled WGS sequence"/>
</dbReference>
<dbReference type="InterPro" id="IPR015943">
    <property type="entry name" value="WD40/YVTN_repeat-like_dom_sf"/>
</dbReference>
<feature type="chain" id="PRO_5022942361" evidence="1">
    <location>
        <begin position="25"/>
        <end position="397"/>
    </location>
</feature>
<reference evidence="2 3" key="1">
    <citation type="submission" date="2019-09" db="EMBL/GenBank/DDBJ databases">
        <authorList>
            <person name="Chen X.-Y."/>
        </authorList>
    </citation>
    <scope>NUCLEOTIDE SEQUENCE [LARGE SCALE GENOMIC DNA]</scope>
    <source>
        <strain evidence="2 3">NY5</strain>
    </source>
</reference>
<dbReference type="Pfam" id="PF05787">
    <property type="entry name" value="PhoX"/>
    <property type="match status" value="1"/>
</dbReference>
<name>A0A5B0WS97_9GAMM</name>